<evidence type="ECO:0000313" key="3">
    <source>
        <dbReference type="Proteomes" id="UP000264002"/>
    </source>
</evidence>
<gene>
    <name evidence="2" type="ORF">DYP60_05535</name>
</gene>
<keyword evidence="3" id="KW-1185">Reference proteome</keyword>
<dbReference type="SUPFAM" id="SSF46955">
    <property type="entry name" value="Putative DNA-binding domain"/>
    <property type="match status" value="1"/>
</dbReference>
<reference evidence="2 3" key="2">
    <citation type="submission" date="2018-09" db="EMBL/GenBank/DDBJ databases">
        <title>Genome of Sphaerochaeta halotolerans strain 4-11.</title>
        <authorList>
            <person name="Nazina T.N."/>
            <person name="Sokolova D.S."/>
        </authorList>
    </citation>
    <scope>NUCLEOTIDE SEQUENCE [LARGE SCALE GENOMIC DNA]</scope>
    <source>
        <strain evidence="2 3">4-11</strain>
    </source>
</reference>
<dbReference type="InterPro" id="IPR009061">
    <property type="entry name" value="DNA-bd_dom_put_sf"/>
</dbReference>
<evidence type="ECO:0000313" key="2">
    <source>
        <dbReference type="EMBL" id="RFU95090.1"/>
    </source>
</evidence>
<dbReference type="AlphaFoldDB" id="A0A372MIS6"/>
<accession>A0A372MIS6</accession>
<name>A0A372MIS6_9SPIR</name>
<dbReference type="InterPro" id="IPR041657">
    <property type="entry name" value="HTH_17"/>
</dbReference>
<dbReference type="Proteomes" id="UP000264002">
    <property type="component" value="Unassembled WGS sequence"/>
</dbReference>
<organism evidence="2 3">
    <name type="scientific">Sphaerochaeta halotolerans</name>
    <dbReference type="NCBI Taxonomy" id="2293840"/>
    <lineage>
        <taxon>Bacteria</taxon>
        <taxon>Pseudomonadati</taxon>
        <taxon>Spirochaetota</taxon>
        <taxon>Spirochaetia</taxon>
        <taxon>Spirochaetales</taxon>
        <taxon>Sphaerochaetaceae</taxon>
        <taxon>Sphaerochaeta</taxon>
    </lineage>
</organism>
<dbReference type="Gene3D" id="1.10.1660.10">
    <property type="match status" value="1"/>
</dbReference>
<feature type="domain" description="Helix-turn-helix" evidence="1">
    <location>
        <begin position="27"/>
        <end position="73"/>
    </location>
</feature>
<comment type="caution">
    <text evidence="2">The sequence shown here is derived from an EMBL/GenBank/DDBJ whole genome shotgun (WGS) entry which is preliminary data.</text>
</comment>
<dbReference type="EMBL" id="QUWK01000005">
    <property type="protein sequence ID" value="RFU95090.1"/>
    <property type="molecule type" value="Genomic_DNA"/>
</dbReference>
<dbReference type="Pfam" id="PF12728">
    <property type="entry name" value="HTH_17"/>
    <property type="match status" value="1"/>
</dbReference>
<protein>
    <submittedName>
        <fullName evidence="2">DNA-binding protein</fullName>
    </submittedName>
</protein>
<dbReference type="GO" id="GO:0003677">
    <property type="term" value="F:DNA binding"/>
    <property type="evidence" value="ECO:0007669"/>
    <property type="project" value="UniProtKB-KW"/>
</dbReference>
<sequence>MMELGGNVCVRTIYLRREAMINKRFIKIDEASELTRLKPKTIREYCSRRLIPHIKLRGAVLFDTEDLEAWLEDSKVKPIRQLSKK</sequence>
<proteinExistence type="predicted"/>
<keyword evidence="2" id="KW-0238">DNA-binding</keyword>
<evidence type="ECO:0000259" key="1">
    <source>
        <dbReference type="Pfam" id="PF12728"/>
    </source>
</evidence>
<reference evidence="3" key="1">
    <citation type="submission" date="2018-08" db="EMBL/GenBank/DDBJ databases">
        <authorList>
            <person name="Grouzdev D.S."/>
            <person name="Krutkina M.S."/>
        </authorList>
    </citation>
    <scope>NUCLEOTIDE SEQUENCE [LARGE SCALE GENOMIC DNA]</scope>
    <source>
        <strain evidence="3">4-11</strain>
    </source>
</reference>